<keyword evidence="12" id="KW-0963">Cytoplasm</keyword>
<organism evidence="15">
    <name type="scientific">uncultured Rubrobacteraceae bacterium</name>
    <dbReference type="NCBI Taxonomy" id="349277"/>
    <lineage>
        <taxon>Bacteria</taxon>
        <taxon>Bacillati</taxon>
        <taxon>Actinomycetota</taxon>
        <taxon>Rubrobacteria</taxon>
        <taxon>Rubrobacterales</taxon>
        <taxon>Rubrobacteraceae</taxon>
        <taxon>environmental samples</taxon>
    </lineage>
</organism>
<dbReference type="EMBL" id="CADCVB010000086">
    <property type="protein sequence ID" value="CAA9423525.1"/>
    <property type="molecule type" value="Genomic_DNA"/>
</dbReference>
<dbReference type="InterPro" id="IPR029056">
    <property type="entry name" value="Ribokinase-like"/>
</dbReference>
<feature type="compositionally biased region" description="Basic and acidic residues" evidence="13">
    <location>
        <begin position="294"/>
        <end position="303"/>
    </location>
</feature>
<proteinExistence type="inferred from homology"/>
<comment type="caution">
    <text evidence="12">Lacks conserved residue(s) required for the propagation of feature annotation.</text>
</comment>
<evidence type="ECO:0000313" key="15">
    <source>
        <dbReference type="EMBL" id="CAA9423525.1"/>
    </source>
</evidence>
<dbReference type="GO" id="GO:0005829">
    <property type="term" value="C:cytosol"/>
    <property type="evidence" value="ECO:0007669"/>
    <property type="project" value="TreeGrafter"/>
</dbReference>
<feature type="binding site" evidence="12">
    <location>
        <position position="288"/>
    </location>
    <ligand>
        <name>K(+)</name>
        <dbReference type="ChEBI" id="CHEBI:29103"/>
    </ligand>
</feature>
<evidence type="ECO:0000256" key="6">
    <source>
        <dbReference type="ARBA" id="ARBA00022741"/>
    </source>
</evidence>
<feature type="binding site" evidence="12">
    <location>
        <position position="184"/>
    </location>
    <ligand>
        <name>ATP</name>
        <dbReference type="ChEBI" id="CHEBI:30616"/>
    </ligand>
</feature>
<comment type="cofactor">
    <cofactor evidence="12">
        <name>Mg(2+)</name>
        <dbReference type="ChEBI" id="CHEBI:18420"/>
    </cofactor>
    <text evidence="12">Requires a divalent cation, most likely magnesium in vivo, as an electrophilic catalyst to aid phosphoryl group transfer. It is the chelate of the metal and the nucleotide that is the actual substrate.</text>
</comment>
<feature type="binding site" evidence="12">
    <location>
        <position position="279"/>
    </location>
    <ligand>
        <name>K(+)</name>
        <dbReference type="ChEBI" id="CHEBI:29103"/>
    </ligand>
</feature>
<feature type="binding site" evidence="12">
    <location>
        <position position="140"/>
    </location>
    <ligand>
        <name>substrate</name>
    </ligand>
</feature>
<comment type="subcellular location">
    <subcellularLocation>
        <location evidence="12">Cytoplasm</location>
    </subcellularLocation>
</comment>
<feature type="active site" description="Proton acceptor" evidence="12">
    <location>
        <position position="249"/>
    </location>
</feature>
<dbReference type="AlphaFoldDB" id="A0A6J4PYU6"/>
<reference evidence="15" key="1">
    <citation type="submission" date="2020-02" db="EMBL/GenBank/DDBJ databases">
        <authorList>
            <person name="Meier V. D."/>
        </authorList>
    </citation>
    <scope>NUCLEOTIDE SEQUENCE</scope>
    <source>
        <strain evidence="15">AVDCRST_MAG78</strain>
    </source>
</reference>
<dbReference type="GO" id="GO:0019303">
    <property type="term" value="P:D-ribose catabolic process"/>
    <property type="evidence" value="ECO:0007669"/>
    <property type="project" value="UniProtKB-UniRule"/>
</dbReference>
<keyword evidence="4 12" id="KW-0808">Transferase</keyword>
<evidence type="ECO:0000256" key="3">
    <source>
        <dbReference type="ARBA" id="ARBA00016943"/>
    </source>
</evidence>
<dbReference type="Pfam" id="PF00294">
    <property type="entry name" value="PfkB"/>
    <property type="match status" value="1"/>
</dbReference>
<comment type="function">
    <text evidence="12">Catalyzes the phosphorylation of ribose at O-5 in a reaction requiring ATP and magnesium. The resulting D-ribose-5-phosphate can then be used either for sythesis of nucleotides, histidine, and tryptophan, or as a component of the pentose phosphate pathway.</text>
</comment>
<feature type="region of interest" description="Disordered" evidence="13">
    <location>
        <begin position="283"/>
        <end position="303"/>
    </location>
</feature>
<feature type="binding site" evidence="12">
    <location>
        <position position="243"/>
    </location>
    <ligand>
        <name>K(+)</name>
        <dbReference type="ChEBI" id="CHEBI:29103"/>
    </ligand>
</feature>
<keyword evidence="11 12" id="KW-0119">Carbohydrate metabolism</keyword>
<dbReference type="UniPathway" id="UPA00916">
    <property type="reaction ID" value="UER00889"/>
</dbReference>
<evidence type="ECO:0000256" key="8">
    <source>
        <dbReference type="ARBA" id="ARBA00022840"/>
    </source>
</evidence>
<evidence type="ECO:0000256" key="5">
    <source>
        <dbReference type="ARBA" id="ARBA00022723"/>
    </source>
</evidence>
<feature type="binding site" evidence="12">
    <location>
        <begin position="248"/>
        <end position="249"/>
    </location>
    <ligand>
        <name>ATP</name>
        <dbReference type="ChEBI" id="CHEBI:30616"/>
    </ligand>
</feature>
<evidence type="ECO:0000256" key="10">
    <source>
        <dbReference type="ARBA" id="ARBA00022958"/>
    </source>
</evidence>
<keyword evidence="5 12" id="KW-0479">Metal-binding</keyword>
<evidence type="ECO:0000256" key="4">
    <source>
        <dbReference type="ARBA" id="ARBA00022679"/>
    </source>
</evidence>
<feature type="binding site" evidence="12">
    <location>
        <position position="284"/>
    </location>
    <ligand>
        <name>K(+)</name>
        <dbReference type="ChEBI" id="CHEBI:29103"/>
    </ligand>
</feature>
<comment type="subunit">
    <text evidence="12">Homodimer.</text>
</comment>
<evidence type="ECO:0000256" key="12">
    <source>
        <dbReference type="HAMAP-Rule" id="MF_01987"/>
    </source>
</evidence>
<dbReference type="EC" id="2.7.1.15" evidence="2 12"/>
<dbReference type="PRINTS" id="PR00990">
    <property type="entry name" value="RIBOKINASE"/>
</dbReference>
<dbReference type="PANTHER" id="PTHR10584:SF166">
    <property type="entry name" value="RIBOKINASE"/>
    <property type="match status" value="1"/>
</dbReference>
<gene>
    <name evidence="12" type="primary">rbsK</name>
    <name evidence="15" type="ORF">AVDCRST_MAG78-1206</name>
</gene>
<evidence type="ECO:0000256" key="7">
    <source>
        <dbReference type="ARBA" id="ARBA00022777"/>
    </source>
</evidence>
<comment type="similarity">
    <text evidence="1">Belongs to the carbohydrate kinase pfkB family.</text>
</comment>
<name>A0A6J4PYU6_9ACTN</name>
<keyword evidence="7 12" id="KW-0418">Kinase</keyword>
<feature type="domain" description="Carbohydrate kinase PfkB" evidence="14">
    <location>
        <begin position="2"/>
        <end position="291"/>
    </location>
</feature>
<dbReference type="GO" id="GO:0004747">
    <property type="term" value="F:ribokinase activity"/>
    <property type="evidence" value="ECO:0007669"/>
    <property type="project" value="UniProtKB-UniRule"/>
</dbReference>
<dbReference type="Gene3D" id="3.40.1190.20">
    <property type="match status" value="1"/>
</dbReference>
<feature type="binding site" evidence="12">
    <location>
        <position position="249"/>
    </location>
    <ligand>
        <name>substrate</name>
    </ligand>
</feature>
<feature type="binding site" evidence="12">
    <location>
        <begin position="217"/>
        <end position="222"/>
    </location>
    <ligand>
        <name>ATP</name>
        <dbReference type="ChEBI" id="CHEBI:30616"/>
    </ligand>
</feature>
<comment type="catalytic activity">
    <reaction evidence="12">
        <text>D-ribose + ATP = D-ribose 5-phosphate + ADP + H(+)</text>
        <dbReference type="Rhea" id="RHEA:13697"/>
        <dbReference type="ChEBI" id="CHEBI:15378"/>
        <dbReference type="ChEBI" id="CHEBI:30616"/>
        <dbReference type="ChEBI" id="CHEBI:47013"/>
        <dbReference type="ChEBI" id="CHEBI:78346"/>
        <dbReference type="ChEBI" id="CHEBI:456216"/>
        <dbReference type="EC" id="2.7.1.15"/>
    </reaction>
</comment>
<protein>
    <recommendedName>
        <fullName evidence="3 12">Ribokinase</fullName>
        <shortName evidence="12">RK</shortName>
        <ecNumber evidence="2 12">2.7.1.15</ecNumber>
    </recommendedName>
</protein>
<dbReference type="InterPro" id="IPR011877">
    <property type="entry name" value="Ribokinase"/>
</dbReference>
<keyword evidence="9 12" id="KW-0460">Magnesium</keyword>
<keyword evidence="6 12" id="KW-0547">Nucleotide-binding</keyword>
<dbReference type="HAMAP" id="MF_01987">
    <property type="entry name" value="Ribokinase"/>
    <property type="match status" value="1"/>
</dbReference>
<dbReference type="GO" id="GO:0005524">
    <property type="term" value="F:ATP binding"/>
    <property type="evidence" value="ECO:0007669"/>
    <property type="project" value="UniProtKB-UniRule"/>
</dbReference>
<comment type="pathway">
    <text evidence="12">Carbohydrate metabolism; D-ribose degradation; D-ribose 5-phosphate from beta-D-ribopyranose: step 2/2.</text>
</comment>
<dbReference type="CDD" id="cd01174">
    <property type="entry name" value="ribokinase"/>
    <property type="match status" value="1"/>
</dbReference>
<keyword evidence="10 12" id="KW-0630">Potassium</keyword>
<dbReference type="SUPFAM" id="SSF53613">
    <property type="entry name" value="Ribokinase-like"/>
    <property type="match status" value="1"/>
</dbReference>
<dbReference type="PROSITE" id="PS00584">
    <property type="entry name" value="PFKB_KINASES_2"/>
    <property type="match status" value="1"/>
</dbReference>
<dbReference type="InterPro" id="IPR002173">
    <property type="entry name" value="Carboh/pur_kinase_PfkB_CS"/>
</dbReference>
<comment type="activity regulation">
    <text evidence="12">Activated by a monovalent cation that binds near, but not in, the active site. The most likely occupant of the site in vivo is potassium. Ion binding induces a conformational change that may alter substrate affinity.</text>
</comment>
<comment type="similarity">
    <text evidence="12">Belongs to the carbohydrate kinase PfkB family. Ribokinase subfamily.</text>
</comment>
<accession>A0A6J4PYU6</accession>
<dbReference type="InterPro" id="IPR002139">
    <property type="entry name" value="Ribo/fructo_kinase"/>
</dbReference>
<evidence type="ECO:0000256" key="1">
    <source>
        <dbReference type="ARBA" id="ARBA00005380"/>
    </source>
</evidence>
<sequence>MAGVFVVGSINQDFVLKVERRPEPGETVTGAELSLSFGGKGANQAVAAARLGAEVAMLGRIGEDSFGKALVENLRDNGVNTSRIEAVPDAPTGSAFITVTPDGENAIVVSPGANRRFGPEEVEATSKDLREARLLLAQLEVGLDAVETAARVVSGNGGRFLLNLAPPREVPDELLRLADPLVVNEHEAAFLLGGDARDPEESAGKLLDLGPPSAIVTLGAMGAILAAEESSRHFPAPEVEAVDTTGAGDAFMGALAAKLAEGAPLEEAVPYAVLAGAVAVTREGAQGSLPAPEDVEKLSGERS</sequence>
<evidence type="ECO:0000256" key="2">
    <source>
        <dbReference type="ARBA" id="ARBA00012035"/>
    </source>
</evidence>
<dbReference type="GO" id="GO:0046872">
    <property type="term" value="F:metal ion binding"/>
    <property type="evidence" value="ECO:0007669"/>
    <property type="project" value="UniProtKB-KW"/>
</dbReference>
<evidence type="ECO:0000256" key="11">
    <source>
        <dbReference type="ARBA" id="ARBA00023277"/>
    </source>
</evidence>
<evidence type="ECO:0000259" key="14">
    <source>
        <dbReference type="Pfam" id="PF00294"/>
    </source>
</evidence>
<evidence type="ECO:0000256" key="9">
    <source>
        <dbReference type="ARBA" id="ARBA00022842"/>
    </source>
</evidence>
<feature type="binding site" evidence="12">
    <location>
        <begin position="11"/>
        <end position="13"/>
    </location>
    <ligand>
        <name>substrate</name>
    </ligand>
</feature>
<evidence type="ECO:0000256" key="13">
    <source>
        <dbReference type="SAM" id="MobiDB-lite"/>
    </source>
</evidence>
<feature type="binding site" evidence="12">
    <location>
        <begin position="39"/>
        <end position="43"/>
    </location>
    <ligand>
        <name>substrate</name>
    </ligand>
</feature>
<dbReference type="PANTHER" id="PTHR10584">
    <property type="entry name" value="SUGAR KINASE"/>
    <property type="match status" value="1"/>
</dbReference>
<feature type="binding site" evidence="12">
    <location>
        <position position="282"/>
    </location>
    <ligand>
        <name>K(+)</name>
        <dbReference type="ChEBI" id="CHEBI:29103"/>
    </ligand>
</feature>
<feature type="binding site" evidence="12">
    <location>
        <position position="245"/>
    </location>
    <ligand>
        <name>K(+)</name>
        <dbReference type="ChEBI" id="CHEBI:29103"/>
    </ligand>
</feature>
<dbReference type="InterPro" id="IPR011611">
    <property type="entry name" value="PfkB_dom"/>
</dbReference>
<dbReference type="NCBIfam" id="TIGR02152">
    <property type="entry name" value="D_ribokin_bact"/>
    <property type="match status" value="1"/>
</dbReference>
<keyword evidence="8 12" id="KW-0067">ATP-binding</keyword>